<dbReference type="PANTHER" id="PTHR11358:SF26">
    <property type="entry name" value="GUANIDINO ACID HYDROLASE, MITOCHONDRIAL"/>
    <property type="match status" value="1"/>
</dbReference>
<evidence type="ECO:0000256" key="13">
    <source>
        <dbReference type="PIRSR" id="PIRSR036979-1"/>
    </source>
</evidence>
<dbReference type="PROSITE" id="PS01053">
    <property type="entry name" value="ARGINASE_1"/>
    <property type="match status" value="1"/>
</dbReference>
<keyword evidence="5" id="KW-0745">Spermidine biosynthesis</keyword>
<dbReference type="Gene3D" id="3.40.800.10">
    <property type="entry name" value="Ureohydrolase domain"/>
    <property type="match status" value="1"/>
</dbReference>
<dbReference type="EC" id="3.5.3.11" evidence="10"/>
<dbReference type="RefSeq" id="WP_109762474.1">
    <property type="nucleotide sequence ID" value="NZ_QGGU01000003.1"/>
</dbReference>
<dbReference type="AlphaFoldDB" id="A0A316FY60"/>
<comment type="similarity">
    <text evidence="1">Belongs to the arginase family. Agmatinase subfamily.</text>
</comment>
<dbReference type="FunFam" id="3.40.800.10:FF:000001">
    <property type="entry name" value="Agmatinase"/>
    <property type="match status" value="1"/>
</dbReference>
<evidence type="ECO:0000256" key="12">
    <source>
        <dbReference type="ARBA" id="ARBA00082423"/>
    </source>
</evidence>
<keyword evidence="6" id="KW-0620">Polyamine biosynthesis</keyword>
<comment type="cofactor">
    <cofactor evidence="13">
        <name>Mn(2+)</name>
        <dbReference type="ChEBI" id="CHEBI:29035"/>
    </cofactor>
    <text evidence="13">Binds 2 manganese ions per subunit.</text>
</comment>
<dbReference type="GO" id="GO:0008783">
    <property type="term" value="F:agmatinase activity"/>
    <property type="evidence" value="ECO:0007669"/>
    <property type="project" value="UniProtKB-EC"/>
</dbReference>
<dbReference type="CDD" id="cd11592">
    <property type="entry name" value="Agmatinase_PAH"/>
    <property type="match status" value="1"/>
</dbReference>
<feature type="binding site" evidence="13">
    <location>
        <position position="151"/>
    </location>
    <ligand>
        <name>Mn(2+)</name>
        <dbReference type="ChEBI" id="CHEBI:29035"/>
        <label>1</label>
    </ligand>
</feature>
<dbReference type="GO" id="GO:0046872">
    <property type="term" value="F:metal ion binding"/>
    <property type="evidence" value="ECO:0007669"/>
    <property type="project" value="UniProtKB-KW"/>
</dbReference>
<gene>
    <name evidence="15" type="ORF">C8D97_103139</name>
</gene>
<dbReference type="InterPro" id="IPR006035">
    <property type="entry name" value="Ureohydrolase"/>
</dbReference>
<dbReference type="NCBIfam" id="NF002564">
    <property type="entry name" value="PRK02190.1"/>
    <property type="match status" value="1"/>
</dbReference>
<evidence type="ECO:0000256" key="5">
    <source>
        <dbReference type="ARBA" id="ARBA00023066"/>
    </source>
</evidence>
<evidence type="ECO:0000256" key="8">
    <source>
        <dbReference type="ARBA" id="ARBA00050304"/>
    </source>
</evidence>
<dbReference type="Pfam" id="PF00491">
    <property type="entry name" value="Arginase"/>
    <property type="match status" value="1"/>
</dbReference>
<reference evidence="15 16" key="1">
    <citation type="submission" date="2018-05" db="EMBL/GenBank/DDBJ databases">
        <title>Genomic Encyclopedia of Type Strains, Phase IV (KMG-IV): sequencing the most valuable type-strain genomes for metagenomic binning, comparative biology and taxonomic classification.</title>
        <authorList>
            <person name="Goeker M."/>
        </authorList>
    </citation>
    <scope>NUCLEOTIDE SEQUENCE [LARGE SCALE GENOMIC DNA]</scope>
    <source>
        <strain evidence="15 16">DSM 25350</strain>
    </source>
</reference>
<comment type="function">
    <text evidence="9">Catalyzes the formation of putrescine from agmatine.</text>
</comment>
<dbReference type="PROSITE" id="PS51409">
    <property type="entry name" value="ARGINASE_2"/>
    <property type="match status" value="1"/>
</dbReference>
<dbReference type="Proteomes" id="UP000245790">
    <property type="component" value="Unassembled WGS sequence"/>
</dbReference>
<dbReference type="NCBIfam" id="TIGR01230">
    <property type="entry name" value="agmatinase"/>
    <property type="match status" value="1"/>
</dbReference>
<dbReference type="InterPro" id="IPR020855">
    <property type="entry name" value="Ureohydrolase_Mn_BS"/>
</dbReference>
<evidence type="ECO:0000256" key="10">
    <source>
        <dbReference type="ARBA" id="ARBA00066392"/>
    </source>
</evidence>
<evidence type="ECO:0000256" key="4">
    <source>
        <dbReference type="ARBA" id="ARBA00023023"/>
    </source>
</evidence>
<evidence type="ECO:0000256" key="3">
    <source>
        <dbReference type="ARBA" id="ARBA00022801"/>
    </source>
</evidence>
<name>A0A316FY60_9GAMM</name>
<dbReference type="InterPro" id="IPR005925">
    <property type="entry name" value="Agmatinase-rel"/>
</dbReference>
<proteinExistence type="inferred from homology"/>
<dbReference type="InterPro" id="IPR023696">
    <property type="entry name" value="Ureohydrolase_dom_sf"/>
</dbReference>
<evidence type="ECO:0000256" key="7">
    <source>
        <dbReference type="ARBA" id="ARBA00023211"/>
    </source>
</evidence>
<comment type="catalytic activity">
    <reaction evidence="8">
        <text>agmatine + H2O = urea + putrescine</text>
        <dbReference type="Rhea" id="RHEA:13929"/>
        <dbReference type="ChEBI" id="CHEBI:15377"/>
        <dbReference type="ChEBI" id="CHEBI:16199"/>
        <dbReference type="ChEBI" id="CHEBI:58145"/>
        <dbReference type="ChEBI" id="CHEBI:326268"/>
        <dbReference type="EC" id="3.5.3.11"/>
    </reaction>
</comment>
<accession>A0A316FY60</accession>
<evidence type="ECO:0000256" key="2">
    <source>
        <dbReference type="ARBA" id="ARBA00022723"/>
    </source>
</evidence>
<keyword evidence="2 13" id="KW-0479">Metal-binding</keyword>
<organism evidence="15 16">
    <name type="scientific">Pleionea mediterranea</name>
    <dbReference type="NCBI Taxonomy" id="523701"/>
    <lineage>
        <taxon>Bacteria</taxon>
        <taxon>Pseudomonadati</taxon>
        <taxon>Pseudomonadota</taxon>
        <taxon>Gammaproteobacteria</taxon>
        <taxon>Oceanospirillales</taxon>
        <taxon>Pleioneaceae</taxon>
        <taxon>Pleionea</taxon>
    </lineage>
</organism>
<sequence>MSTLANSADLSLYANAFGFLRQPLNFNPMNSQADVVVLGFPFDMATTGRAGARMGPGAIRRASTNLCWEEKRWPWSFKLCDNLTIEDAGDLVFEPGDAEAFTEQAEALITPWIQSNKTLLSLGGDHFITLPLLRAHHKMHGEMALIHFDAHTDTYSQGSRFDHGTMFYHAPKEGLISTEHSIQLGIRTEYDTSDHGFKVLSADQLNELSVDSIIEQIKTRVGDKPVYLTFDIDCLDPAFAPGTGTPVCGGLSTNKVLQIIRGLVGVNLIGMDVVEVSPPYDSADISALAGATLALEMLYVVARNKQSV</sequence>
<dbReference type="PIRSF" id="PIRSF036979">
    <property type="entry name" value="Arginase"/>
    <property type="match status" value="1"/>
</dbReference>
<evidence type="ECO:0000256" key="14">
    <source>
        <dbReference type="RuleBase" id="RU003684"/>
    </source>
</evidence>
<keyword evidence="4" id="KW-0661">Putrescine biosynthesis</keyword>
<evidence type="ECO:0000313" key="16">
    <source>
        <dbReference type="Proteomes" id="UP000245790"/>
    </source>
</evidence>
<keyword evidence="16" id="KW-1185">Reference proteome</keyword>
<dbReference type="OrthoDB" id="9789727at2"/>
<dbReference type="PANTHER" id="PTHR11358">
    <property type="entry name" value="ARGINASE/AGMATINASE"/>
    <property type="match status" value="1"/>
</dbReference>
<dbReference type="GO" id="GO:0008295">
    <property type="term" value="P:spermidine biosynthetic process"/>
    <property type="evidence" value="ECO:0007669"/>
    <property type="project" value="UniProtKB-KW"/>
</dbReference>
<feature type="binding site" evidence="13">
    <location>
        <position position="153"/>
    </location>
    <ligand>
        <name>Mn(2+)</name>
        <dbReference type="ChEBI" id="CHEBI:29035"/>
        <label>1</label>
    </ligand>
</feature>
<dbReference type="GO" id="GO:0033389">
    <property type="term" value="P:putrescine biosynthetic process from arginine, via agmatine"/>
    <property type="evidence" value="ECO:0007669"/>
    <property type="project" value="TreeGrafter"/>
</dbReference>
<evidence type="ECO:0000256" key="6">
    <source>
        <dbReference type="ARBA" id="ARBA00023115"/>
    </source>
</evidence>
<comment type="caution">
    <text evidence="15">The sequence shown here is derived from an EMBL/GenBank/DDBJ whole genome shotgun (WGS) entry which is preliminary data.</text>
</comment>
<evidence type="ECO:0000313" key="15">
    <source>
        <dbReference type="EMBL" id="PWK53312.1"/>
    </source>
</evidence>
<evidence type="ECO:0000256" key="11">
    <source>
        <dbReference type="ARBA" id="ARBA00067513"/>
    </source>
</evidence>
<evidence type="ECO:0000256" key="9">
    <source>
        <dbReference type="ARBA" id="ARBA00054406"/>
    </source>
</evidence>
<dbReference type="EMBL" id="QGGU01000003">
    <property type="protein sequence ID" value="PWK53312.1"/>
    <property type="molecule type" value="Genomic_DNA"/>
</dbReference>
<feature type="binding site" evidence="13">
    <location>
        <position position="233"/>
    </location>
    <ligand>
        <name>Mn(2+)</name>
        <dbReference type="ChEBI" id="CHEBI:29035"/>
        <label>1</label>
    </ligand>
</feature>
<keyword evidence="3 14" id="KW-0378">Hydrolase</keyword>
<feature type="binding site" evidence="13">
    <location>
        <position position="126"/>
    </location>
    <ligand>
        <name>Mn(2+)</name>
        <dbReference type="ChEBI" id="CHEBI:29035"/>
        <label>2</label>
    </ligand>
</feature>
<evidence type="ECO:0000256" key="1">
    <source>
        <dbReference type="ARBA" id="ARBA00009227"/>
    </source>
</evidence>
<keyword evidence="7 13" id="KW-0464">Manganese</keyword>
<dbReference type="SUPFAM" id="SSF52768">
    <property type="entry name" value="Arginase/deacetylase"/>
    <property type="match status" value="1"/>
</dbReference>
<feature type="binding site" evidence="13">
    <location>
        <position position="231"/>
    </location>
    <ligand>
        <name>Mn(2+)</name>
        <dbReference type="ChEBI" id="CHEBI:29035"/>
        <label>1</label>
    </ligand>
</feature>
<feature type="binding site" evidence="13">
    <location>
        <position position="149"/>
    </location>
    <ligand>
        <name>Mn(2+)</name>
        <dbReference type="ChEBI" id="CHEBI:29035"/>
        <label>1</label>
    </ligand>
</feature>
<protein>
    <recommendedName>
        <fullName evidence="11">Agmatinase</fullName>
        <ecNumber evidence="10">3.5.3.11</ecNumber>
    </recommendedName>
    <alternativeName>
        <fullName evidence="12">Agmatine ureohydrolase</fullName>
    </alternativeName>
</protein>